<dbReference type="SUPFAM" id="SSF51735">
    <property type="entry name" value="NAD(P)-binding Rossmann-fold domains"/>
    <property type="match status" value="1"/>
</dbReference>
<gene>
    <name evidence="3" type="ORF">NIES30_06480</name>
</gene>
<dbReference type="Gene3D" id="3.40.50.720">
    <property type="entry name" value="NAD(P)-binding Rossmann-like Domain"/>
    <property type="match status" value="1"/>
</dbReference>
<evidence type="ECO:0000313" key="3">
    <source>
        <dbReference type="EMBL" id="OKH49488.1"/>
    </source>
</evidence>
<dbReference type="RefSeq" id="WP_073607595.1">
    <property type="nucleotide sequence ID" value="NZ_MRCG01000003.1"/>
</dbReference>
<accession>A0A1U7J866</accession>
<dbReference type="InterPro" id="IPR000683">
    <property type="entry name" value="Gfo/Idh/MocA-like_OxRdtase_N"/>
</dbReference>
<dbReference type="Gene3D" id="3.30.360.10">
    <property type="entry name" value="Dihydrodipicolinate Reductase, domain 2"/>
    <property type="match status" value="1"/>
</dbReference>
<evidence type="ECO:0000259" key="1">
    <source>
        <dbReference type="Pfam" id="PF01408"/>
    </source>
</evidence>
<keyword evidence="4" id="KW-1185">Reference proteome</keyword>
<name>A0A1U7J866_9CYAN</name>
<dbReference type="InterPro" id="IPR051450">
    <property type="entry name" value="Gfo/Idh/MocA_Oxidoreductases"/>
</dbReference>
<dbReference type="Proteomes" id="UP000185557">
    <property type="component" value="Unassembled WGS sequence"/>
</dbReference>
<feature type="domain" description="Gfo/Idh/MocA-like oxidoreductase N-terminal" evidence="1">
    <location>
        <begin position="4"/>
        <end position="118"/>
    </location>
</feature>
<dbReference type="AlphaFoldDB" id="A0A1U7J866"/>
<dbReference type="InterPro" id="IPR036291">
    <property type="entry name" value="NAD(P)-bd_dom_sf"/>
</dbReference>
<dbReference type="SUPFAM" id="SSF55347">
    <property type="entry name" value="Glyceraldehyde-3-phosphate dehydrogenase-like, C-terminal domain"/>
    <property type="match status" value="1"/>
</dbReference>
<dbReference type="Pfam" id="PF01408">
    <property type="entry name" value="GFO_IDH_MocA"/>
    <property type="match status" value="1"/>
</dbReference>
<organism evidence="3 4">
    <name type="scientific">Phormidium tenue NIES-30</name>
    <dbReference type="NCBI Taxonomy" id="549789"/>
    <lineage>
        <taxon>Bacteria</taxon>
        <taxon>Bacillati</taxon>
        <taxon>Cyanobacteriota</taxon>
        <taxon>Cyanophyceae</taxon>
        <taxon>Oscillatoriophycideae</taxon>
        <taxon>Oscillatoriales</taxon>
        <taxon>Oscillatoriaceae</taxon>
        <taxon>Phormidium</taxon>
    </lineage>
</organism>
<dbReference type="STRING" id="549789.NIES30_06480"/>
<reference evidence="3 4" key="1">
    <citation type="submission" date="2016-11" db="EMBL/GenBank/DDBJ databases">
        <title>Draft Genome Sequences of Nine Cyanobacterial Strains from Diverse Habitats.</title>
        <authorList>
            <person name="Zhu T."/>
            <person name="Hou S."/>
            <person name="Lu X."/>
            <person name="Hess W.R."/>
        </authorList>
    </citation>
    <scope>NUCLEOTIDE SEQUENCE [LARGE SCALE GENOMIC DNA]</scope>
    <source>
        <strain evidence="3 4">NIES-30</strain>
    </source>
</reference>
<dbReference type="InterPro" id="IPR055170">
    <property type="entry name" value="GFO_IDH_MocA-like_dom"/>
</dbReference>
<evidence type="ECO:0000313" key="4">
    <source>
        <dbReference type="Proteomes" id="UP000185557"/>
    </source>
</evidence>
<protein>
    <submittedName>
        <fullName evidence="3">Oxidoreductase</fullName>
    </submittedName>
</protein>
<dbReference type="GO" id="GO:0000166">
    <property type="term" value="F:nucleotide binding"/>
    <property type="evidence" value="ECO:0007669"/>
    <property type="project" value="InterPro"/>
</dbReference>
<dbReference type="PANTHER" id="PTHR43377">
    <property type="entry name" value="BILIVERDIN REDUCTASE A"/>
    <property type="match status" value="1"/>
</dbReference>
<sequence>MSDVIVVGSGHWGQNLVRNFEQLGHLAGVVEVDAALRQRLQTNHPKATVYDSFDAALASAAPAIVLATPAPTHFELTLAALKAGKDVFVEKPMTLRAAEARQLAEYADAHDRILMVGHLLLYQPAIAWMRHYLRSGEAGAVHHVATQRLNLGKVRSTENVWWSLAPHDISIILDLLGSPALEAVQAVGHARLQSAIADEVQVDLAFATGQTAHLHCSWQWPLKQRGTVVVADRKMLVYDEIEQVVTVHHKQFDSHLNAVDEGTQTIDIADAQPLKLECEHFLACVASRQRPHSDGWNGVAVVEILERVEAAIHG</sequence>
<dbReference type="PANTHER" id="PTHR43377:SF6">
    <property type="entry name" value="GFO_IDH_MOCA-LIKE OXIDOREDUCTASE N-TERMINAL DOMAIN-CONTAINING PROTEIN"/>
    <property type="match status" value="1"/>
</dbReference>
<dbReference type="EMBL" id="MRCG01000003">
    <property type="protein sequence ID" value="OKH49488.1"/>
    <property type="molecule type" value="Genomic_DNA"/>
</dbReference>
<dbReference type="Pfam" id="PF22725">
    <property type="entry name" value="GFO_IDH_MocA_C3"/>
    <property type="match status" value="1"/>
</dbReference>
<evidence type="ECO:0000259" key="2">
    <source>
        <dbReference type="Pfam" id="PF22725"/>
    </source>
</evidence>
<comment type="caution">
    <text evidence="3">The sequence shown here is derived from an EMBL/GenBank/DDBJ whole genome shotgun (WGS) entry which is preliminary data.</text>
</comment>
<dbReference type="OrthoDB" id="9815825at2"/>
<proteinExistence type="predicted"/>
<feature type="domain" description="GFO/IDH/MocA-like oxidoreductase" evidence="2">
    <location>
        <begin position="129"/>
        <end position="230"/>
    </location>
</feature>